<evidence type="ECO:0000313" key="7">
    <source>
        <dbReference type="Proteomes" id="UP000545386"/>
    </source>
</evidence>
<dbReference type="GO" id="GO:0003677">
    <property type="term" value="F:DNA binding"/>
    <property type="evidence" value="ECO:0007669"/>
    <property type="project" value="UniProtKB-KW"/>
</dbReference>
<dbReference type="FunFam" id="1.10.10.2830:FF:000001">
    <property type="entry name" value="Chromosome partitioning protein ParB"/>
    <property type="match status" value="1"/>
</dbReference>
<dbReference type="InterPro" id="IPR050336">
    <property type="entry name" value="Chromosome_partition/occlusion"/>
</dbReference>
<accession>A0A842HPA4</accession>
<dbReference type="InterPro" id="IPR057240">
    <property type="entry name" value="ParB_dimer_C"/>
</dbReference>
<dbReference type="FunFam" id="3.90.1530.30:FF:000001">
    <property type="entry name" value="Chromosome partitioning protein ParB"/>
    <property type="match status" value="1"/>
</dbReference>
<dbReference type="Pfam" id="PF17762">
    <property type="entry name" value="HTH_ParB"/>
    <property type="match status" value="1"/>
</dbReference>
<dbReference type="Pfam" id="PF02195">
    <property type="entry name" value="ParB_N"/>
    <property type="match status" value="1"/>
</dbReference>
<comment type="function">
    <text evidence="4">Involved in chromosome partition. Localize to both poles of the predivisional cell following completion of DNA replication. Binds to the DNA origin of replication.</text>
</comment>
<dbReference type="Pfam" id="PF23552">
    <property type="entry name" value="ParB_C"/>
    <property type="match status" value="1"/>
</dbReference>
<evidence type="ECO:0000313" key="6">
    <source>
        <dbReference type="EMBL" id="MBC2769120.1"/>
    </source>
</evidence>
<dbReference type="Proteomes" id="UP000545386">
    <property type="component" value="Unassembled WGS sequence"/>
</dbReference>
<dbReference type="InterPro" id="IPR041468">
    <property type="entry name" value="HTH_ParB/Spo0J"/>
</dbReference>
<dbReference type="InterPro" id="IPR003115">
    <property type="entry name" value="ParB_N"/>
</dbReference>
<reference evidence="6 7" key="1">
    <citation type="submission" date="2020-08" db="EMBL/GenBank/DDBJ databases">
        <title>Paraeoetvoesia sp. YC-7-48 draft genome sequence.</title>
        <authorList>
            <person name="Yao L."/>
        </authorList>
    </citation>
    <scope>NUCLEOTIDE SEQUENCE [LARGE SCALE GENOMIC DNA]</scope>
    <source>
        <strain evidence="7">YC-7-48</strain>
    </source>
</reference>
<dbReference type="InterPro" id="IPR004437">
    <property type="entry name" value="ParB/RepB/Spo0J"/>
</dbReference>
<evidence type="ECO:0000256" key="4">
    <source>
        <dbReference type="ARBA" id="ARBA00025472"/>
    </source>
</evidence>
<dbReference type="EMBL" id="JACJUU010000002">
    <property type="protein sequence ID" value="MBC2769120.1"/>
    <property type="molecule type" value="Genomic_DNA"/>
</dbReference>
<dbReference type="GO" id="GO:0005694">
    <property type="term" value="C:chromosome"/>
    <property type="evidence" value="ECO:0007669"/>
    <property type="project" value="TreeGrafter"/>
</dbReference>
<proteinExistence type="inferred from homology"/>
<dbReference type="PANTHER" id="PTHR33375:SF1">
    <property type="entry name" value="CHROMOSOME-PARTITIONING PROTEIN PARB-RELATED"/>
    <property type="match status" value="1"/>
</dbReference>
<keyword evidence="7" id="KW-1185">Reference proteome</keyword>
<evidence type="ECO:0000256" key="1">
    <source>
        <dbReference type="ARBA" id="ARBA00006295"/>
    </source>
</evidence>
<dbReference type="PANTHER" id="PTHR33375">
    <property type="entry name" value="CHROMOSOME-PARTITIONING PROTEIN PARB-RELATED"/>
    <property type="match status" value="1"/>
</dbReference>
<evidence type="ECO:0000259" key="5">
    <source>
        <dbReference type="SMART" id="SM00470"/>
    </source>
</evidence>
<gene>
    <name evidence="6" type="ORF">GTU67_04210</name>
</gene>
<protein>
    <submittedName>
        <fullName evidence="6">ParB/RepB/Spo0J family partition protein</fullName>
    </submittedName>
</protein>
<dbReference type="SMART" id="SM00470">
    <property type="entry name" value="ParB"/>
    <property type="match status" value="1"/>
</dbReference>
<dbReference type="GO" id="GO:0045881">
    <property type="term" value="P:positive regulation of sporulation resulting in formation of a cellular spore"/>
    <property type="evidence" value="ECO:0007669"/>
    <property type="project" value="TreeGrafter"/>
</dbReference>
<keyword evidence="2" id="KW-0159">Chromosome partition</keyword>
<name>A0A842HPA4_9BURK</name>
<dbReference type="AlphaFoldDB" id="A0A842HPA4"/>
<keyword evidence="3" id="KW-0238">DNA-binding</keyword>
<dbReference type="NCBIfam" id="TIGR00180">
    <property type="entry name" value="parB_part"/>
    <property type="match status" value="1"/>
</dbReference>
<comment type="caution">
    <text evidence="6">The sequence shown here is derived from an EMBL/GenBank/DDBJ whole genome shotgun (WGS) entry which is preliminary data.</text>
</comment>
<dbReference type="SUPFAM" id="SSF110849">
    <property type="entry name" value="ParB/Sulfiredoxin"/>
    <property type="match status" value="1"/>
</dbReference>
<dbReference type="RefSeq" id="WP_185778909.1">
    <property type="nucleotide sequence ID" value="NZ_JACJUU010000002.1"/>
</dbReference>
<organism evidence="6 7">
    <name type="scientific">Pusillimonas minor</name>
    <dbReference type="NCBI Taxonomy" id="2697024"/>
    <lineage>
        <taxon>Bacteria</taxon>
        <taxon>Pseudomonadati</taxon>
        <taxon>Pseudomonadota</taxon>
        <taxon>Betaproteobacteria</taxon>
        <taxon>Burkholderiales</taxon>
        <taxon>Alcaligenaceae</taxon>
        <taxon>Pusillimonas</taxon>
    </lineage>
</organism>
<dbReference type="SUPFAM" id="SSF109709">
    <property type="entry name" value="KorB DNA-binding domain-like"/>
    <property type="match status" value="1"/>
</dbReference>
<evidence type="ECO:0000256" key="3">
    <source>
        <dbReference type="ARBA" id="ARBA00023125"/>
    </source>
</evidence>
<feature type="domain" description="ParB-like N-terminal" evidence="5">
    <location>
        <begin position="38"/>
        <end position="131"/>
    </location>
</feature>
<comment type="similarity">
    <text evidence="1">Belongs to the ParB family.</text>
</comment>
<dbReference type="InterPro" id="IPR036086">
    <property type="entry name" value="ParB/Sulfiredoxin_sf"/>
</dbReference>
<dbReference type="CDD" id="cd16393">
    <property type="entry name" value="SPO0J_N"/>
    <property type="match status" value="1"/>
</dbReference>
<dbReference type="Gene3D" id="1.10.10.2830">
    <property type="match status" value="1"/>
</dbReference>
<evidence type="ECO:0000256" key="2">
    <source>
        <dbReference type="ARBA" id="ARBA00022829"/>
    </source>
</evidence>
<dbReference type="GO" id="GO:0007059">
    <property type="term" value="P:chromosome segregation"/>
    <property type="evidence" value="ECO:0007669"/>
    <property type="project" value="UniProtKB-KW"/>
</dbReference>
<dbReference type="Gene3D" id="3.90.1530.30">
    <property type="match status" value="1"/>
</dbReference>
<sequence length="306" mass="33232">MATKKPKGLGRGLDALLGADADAMEKLGDKPAAATLPNTLPVTKMVAGKYQPRTRMDEGALNELAESIRTQGIMQPILVRALSGSQKGKYEIIAGERRFRAAQIAGLKEVPVLVRDVADENAAVMALIENIQREDLNPLEEAHGVRRLLDEFGLTHEQAAQAIGRSRSATSNLLRLLNLTEPVQTMLLAGDIDMGHARALLAIDAGQQIILANEIITKRMSVRDAEKLVGRAIRERDEPAARTVAADNSKSGDAKRLEEALSDHLGTKVSLKISRKNKGQLIIDFHDWEHLNALLERQGMAGVVDA</sequence>